<evidence type="ECO:0000313" key="3">
    <source>
        <dbReference type="Proteomes" id="UP000094828"/>
    </source>
</evidence>
<reference evidence="2 3" key="1">
    <citation type="submission" date="2016-05" db="EMBL/GenBank/DDBJ databases">
        <title>Genomic and physiological characterization of Planctopirus sp. isolated from fresh water lake.</title>
        <authorList>
            <person name="Subhash Y."/>
            <person name="Ramana C."/>
        </authorList>
    </citation>
    <scope>NUCLEOTIDE SEQUENCE [LARGE SCALE GENOMIC DNA]</scope>
    <source>
        <strain evidence="2 3">JC280</strain>
    </source>
</reference>
<dbReference type="Pfam" id="PF04127">
    <property type="entry name" value="DFP"/>
    <property type="match status" value="1"/>
</dbReference>
<dbReference type="Gene3D" id="3.40.50.10300">
    <property type="entry name" value="CoaB-like"/>
    <property type="match status" value="1"/>
</dbReference>
<keyword evidence="3" id="KW-1185">Reference proteome</keyword>
<gene>
    <name evidence="2" type="ORF">A6X21_14790</name>
</gene>
<sequence>MRILITAGPTREYLDDVRYLSNASSGRMGYALAEAAIARGHQVILVTGPVGLTPPRNCQVHHVETTDELLSACREAFPACDGVIATAAVCDYRPRERFSGKLAKTGVSLELELVETADVLAELGQTKAHRWIMGFALESAEFAHQNAFRKLKEKNCDIIVLNGPTAIGSSTNDVELIAPSGNAIAQYSGSKTDIAARLIEWLEAHLSRQ</sequence>
<name>A0A1C3E4E6_9PLAN</name>
<accession>A0A1C3E4E6</accession>
<dbReference type="OrthoDB" id="9802554at2"/>
<proteinExistence type="predicted"/>
<dbReference type="InterPro" id="IPR035929">
    <property type="entry name" value="CoaB-like_sf"/>
</dbReference>
<dbReference type="AlphaFoldDB" id="A0A1C3E4E6"/>
<dbReference type="Proteomes" id="UP000094828">
    <property type="component" value="Unassembled WGS sequence"/>
</dbReference>
<dbReference type="STRING" id="1841610.A6X21_14790"/>
<dbReference type="SUPFAM" id="SSF102645">
    <property type="entry name" value="CoaB-like"/>
    <property type="match status" value="1"/>
</dbReference>
<organism evidence="2 3">
    <name type="scientific">Planctopirus hydrillae</name>
    <dbReference type="NCBI Taxonomy" id="1841610"/>
    <lineage>
        <taxon>Bacteria</taxon>
        <taxon>Pseudomonadati</taxon>
        <taxon>Planctomycetota</taxon>
        <taxon>Planctomycetia</taxon>
        <taxon>Planctomycetales</taxon>
        <taxon>Planctomycetaceae</taxon>
        <taxon>Planctopirus</taxon>
    </lineage>
</organism>
<evidence type="ECO:0000313" key="2">
    <source>
        <dbReference type="EMBL" id="ODA28116.1"/>
    </source>
</evidence>
<dbReference type="InterPro" id="IPR007085">
    <property type="entry name" value="DNA/pantothenate-metab_flavo_C"/>
</dbReference>
<dbReference type="GO" id="GO:0003824">
    <property type="term" value="F:catalytic activity"/>
    <property type="evidence" value="ECO:0007669"/>
    <property type="project" value="UniProtKB-ARBA"/>
</dbReference>
<protein>
    <submittedName>
        <fullName evidence="2">Flavoprotein</fullName>
    </submittedName>
</protein>
<comment type="caution">
    <text evidence="2">The sequence shown here is derived from an EMBL/GenBank/DDBJ whole genome shotgun (WGS) entry which is preliminary data.</text>
</comment>
<evidence type="ECO:0000259" key="1">
    <source>
        <dbReference type="Pfam" id="PF04127"/>
    </source>
</evidence>
<dbReference type="EMBL" id="LYDR01000158">
    <property type="protein sequence ID" value="ODA28116.1"/>
    <property type="molecule type" value="Genomic_DNA"/>
</dbReference>
<dbReference type="RefSeq" id="WP_068853341.1">
    <property type="nucleotide sequence ID" value="NZ_LYDR01000158.1"/>
</dbReference>
<feature type="domain" description="DNA/pantothenate metabolism flavoprotein C-terminal" evidence="1">
    <location>
        <begin position="2"/>
        <end position="203"/>
    </location>
</feature>
<dbReference type="GO" id="GO:0015937">
    <property type="term" value="P:coenzyme A biosynthetic process"/>
    <property type="evidence" value="ECO:0007669"/>
    <property type="project" value="UniProtKB-ARBA"/>
</dbReference>